<evidence type="ECO:0000313" key="2">
    <source>
        <dbReference type="EMBL" id="MPN15688.1"/>
    </source>
</evidence>
<reference evidence="2" key="1">
    <citation type="submission" date="2019-08" db="EMBL/GenBank/DDBJ databases">
        <authorList>
            <person name="Kucharzyk K."/>
            <person name="Murdoch R.W."/>
            <person name="Higgins S."/>
            <person name="Loffler F."/>
        </authorList>
    </citation>
    <scope>NUCLEOTIDE SEQUENCE</scope>
</reference>
<dbReference type="InterPro" id="IPR008928">
    <property type="entry name" value="6-hairpin_glycosidase_sf"/>
</dbReference>
<gene>
    <name evidence="2" type="ORF">SDC9_163022</name>
</gene>
<dbReference type="SUPFAM" id="SSF48208">
    <property type="entry name" value="Six-hairpin glycosidases"/>
    <property type="match status" value="1"/>
</dbReference>
<feature type="domain" description="Alpha fucosidase A-like C-terminal" evidence="1">
    <location>
        <begin position="38"/>
        <end position="119"/>
    </location>
</feature>
<proteinExistence type="predicted"/>
<name>A0A645FMP6_9ZZZZ</name>
<protein>
    <recommendedName>
        <fullName evidence="1">Alpha fucosidase A-like C-terminal domain-containing protein</fullName>
    </recommendedName>
</protein>
<dbReference type="Pfam" id="PF21307">
    <property type="entry name" value="Glyco_hydro_95_C"/>
    <property type="match status" value="1"/>
</dbReference>
<dbReference type="GO" id="GO:0005975">
    <property type="term" value="P:carbohydrate metabolic process"/>
    <property type="evidence" value="ECO:0007669"/>
    <property type="project" value="InterPro"/>
</dbReference>
<sequence length="129" mass="14550">MDLREGFQTTGVQRLGRAADALHNALCQSIPASPGKNPVIHLFPAWPKEWDAHFSLLARGNFIVTSSIDQGKIEFIEIKSNSGSECNLRNPWENGKVTIYKNKRKILETTDRLISIPTKPQDVLYFVNK</sequence>
<dbReference type="InterPro" id="IPR049053">
    <property type="entry name" value="AFCA-like_C"/>
</dbReference>
<dbReference type="Gene3D" id="2.60.40.1180">
    <property type="entry name" value="Golgi alpha-mannosidase II"/>
    <property type="match status" value="1"/>
</dbReference>
<accession>A0A645FMP6</accession>
<organism evidence="2">
    <name type="scientific">bioreactor metagenome</name>
    <dbReference type="NCBI Taxonomy" id="1076179"/>
    <lineage>
        <taxon>unclassified sequences</taxon>
        <taxon>metagenomes</taxon>
        <taxon>ecological metagenomes</taxon>
    </lineage>
</organism>
<dbReference type="InterPro" id="IPR013780">
    <property type="entry name" value="Glyco_hydro_b"/>
</dbReference>
<dbReference type="AlphaFoldDB" id="A0A645FMP6"/>
<comment type="caution">
    <text evidence="2">The sequence shown here is derived from an EMBL/GenBank/DDBJ whole genome shotgun (WGS) entry which is preliminary data.</text>
</comment>
<evidence type="ECO:0000259" key="1">
    <source>
        <dbReference type="Pfam" id="PF21307"/>
    </source>
</evidence>
<dbReference type="EMBL" id="VSSQ01062526">
    <property type="protein sequence ID" value="MPN15688.1"/>
    <property type="molecule type" value="Genomic_DNA"/>
</dbReference>